<dbReference type="PANTHER" id="PTHR48022">
    <property type="entry name" value="PLASTIDIC GLUCOSE TRANSPORTER 4"/>
    <property type="match status" value="1"/>
</dbReference>
<feature type="transmembrane region" description="Helical" evidence="6">
    <location>
        <begin position="140"/>
        <end position="162"/>
    </location>
</feature>
<dbReference type="GO" id="GO:0016020">
    <property type="term" value="C:membrane"/>
    <property type="evidence" value="ECO:0007669"/>
    <property type="project" value="UniProtKB-SubCell"/>
</dbReference>
<dbReference type="RefSeq" id="XP_007678006.1">
    <property type="nucleotide sequence ID" value="XM_007679816.1"/>
</dbReference>
<dbReference type="InterPro" id="IPR050360">
    <property type="entry name" value="MFS_Sugar_Transporters"/>
</dbReference>
<dbReference type="KEGG" id="bcom:BAUCODRAFT_35650"/>
<accession>M2MSE1</accession>
<evidence type="ECO:0000256" key="4">
    <source>
        <dbReference type="ARBA" id="ARBA00022989"/>
    </source>
</evidence>
<feature type="transmembrane region" description="Helical" evidence="6">
    <location>
        <begin position="20"/>
        <end position="39"/>
    </location>
</feature>
<evidence type="ECO:0000313" key="9">
    <source>
        <dbReference type="Proteomes" id="UP000011761"/>
    </source>
</evidence>
<evidence type="ECO:0000256" key="1">
    <source>
        <dbReference type="ARBA" id="ARBA00004141"/>
    </source>
</evidence>
<dbReference type="Pfam" id="PF00083">
    <property type="entry name" value="Sugar_tr"/>
    <property type="match status" value="1"/>
</dbReference>
<keyword evidence="3 6" id="KW-0812">Transmembrane</keyword>
<dbReference type="OrthoDB" id="6612291at2759"/>
<dbReference type="PROSITE" id="PS50850">
    <property type="entry name" value="MFS"/>
    <property type="match status" value="1"/>
</dbReference>
<reference evidence="8 9" key="1">
    <citation type="journal article" date="2012" name="PLoS Pathog.">
        <title>Diverse lifestyles and strategies of plant pathogenesis encoded in the genomes of eighteen Dothideomycetes fungi.</title>
        <authorList>
            <person name="Ohm R.A."/>
            <person name="Feau N."/>
            <person name="Henrissat B."/>
            <person name="Schoch C.L."/>
            <person name="Horwitz B.A."/>
            <person name="Barry K.W."/>
            <person name="Condon B.J."/>
            <person name="Copeland A.C."/>
            <person name="Dhillon B."/>
            <person name="Glaser F."/>
            <person name="Hesse C.N."/>
            <person name="Kosti I."/>
            <person name="LaButti K."/>
            <person name="Lindquist E.A."/>
            <person name="Lucas S."/>
            <person name="Salamov A.A."/>
            <person name="Bradshaw R.E."/>
            <person name="Ciuffetti L."/>
            <person name="Hamelin R.C."/>
            <person name="Kema G.H.J."/>
            <person name="Lawrence C."/>
            <person name="Scott J.A."/>
            <person name="Spatafora J.W."/>
            <person name="Turgeon B.G."/>
            <person name="de Wit P.J.G.M."/>
            <person name="Zhong S."/>
            <person name="Goodwin S.B."/>
            <person name="Grigoriev I.V."/>
        </authorList>
    </citation>
    <scope>NUCLEOTIDE SEQUENCE [LARGE SCALE GENOMIC DNA]</scope>
    <source>
        <strain evidence="8 9">UAMH 10762</strain>
    </source>
</reference>
<dbReference type="EMBL" id="KB445558">
    <property type="protein sequence ID" value="EMC94423.1"/>
    <property type="molecule type" value="Genomic_DNA"/>
</dbReference>
<dbReference type="OMA" id="QWAFRIV"/>
<dbReference type="InterPro" id="IPR020846">
    <property type="entry name" value="MFS_dom"/>
</dbReference>
<dbReference type="GO" id="GO:0005351">
    <property type="term" value="F:carbohydrate:proton symporter activity"/>
    <property type="evidence" value="ECO:0007669"/>
    <property type="project" value="TreeGrafter"/>
</dbReference>
<evidence type="ECO:0000259" key="7">
    <source>
        <dbReference type="PROSITE" id="PS50850"/>
    </source>
</evidence>
<name>M2MSE1_BAUPA</name>
<feature type="transmembrane region" description="Helical" evidence="6">
    <location>
        <begin position="236"/>
        <end position="258"/>
    </location>
</feature>
<keyword evidence="4 6" id="KW-1133">Transmembrane helix</keyword>
<comment type="subcellular location">
    <subcellularLocation>
        <location evidence="1">Membrane</location>
        <topology evidence="1">Multi-pass membrane protein</topology>
    </subcellularLocation>
</comment>
<feature type="transmembrane region" description="Helical" evidence="6">
    <location>
        <begin position="169"/>
        <end position="188"/>
    </location>
</feature>
<dbReference type="eggNOG" id="KOG0254">
    <property type="taxonomic scope" value="Eukaryota"/>
</dbReference>
<organism evidence="8 9">
    <name type="scientific">Baudoinia panamericana (strain UAMH 10762)</name>
    <name type="common">Angels' share fungus</name>
    <name type="synonym">Baudoinia compniacensis (strain UAMH 10762)</name>
    <dbReference type="NCBI Taxonomy" id="717646"/>
    <lineage>
        <taxon>Eukaryota</taxon>
        <taxon>Fungi</taxon>
        <taxon>Dikarya</taxon>
        <taxon>Ascomycota</taxon>
        <taxon>Pezizomycotina</taxon>
        <taxon>Dothideomycetes</taxon>
        <taxon>Dothideomycetidae</taxon>
        <taxon>Mycosphaerellales</taxon>
        <taxon>Teratosphaeriaceae</taxon>
        <taxon>Baudoinia</taxon>
    </lineage>
</organism>
<feature type="domain" description="Major facilitator superfamily (MFS) profile" evidence="7">
    <location>
        <begin position="1"/>
        <end position="293"/>
    </location>
</feature>
<evidence type="ECO:0000313" key="8">
    <source>
        <dbReference type="EMBL" id="EMC94423.1"/>
    </source>
</evidence>
<feature type="transmembrane region" description="Helical" evidence="6">
    <location>
        <begin position="270"/>
        <end position="289"/>
    </location>
</feature>
<feature type="transmembrane region" description="Helical" evidence="6">
    <location>
        <begin position="200"/>
        <end position="224"/>
    </location>
</feature>
<comment type="similarity">
    <text evidence="2">Belongs to the major facilitator superfamily. Sugar transporter (TC 2.A.1.1) family.</text>
</comment>
<sequence length="340" mass="37579">MAATACWGLYERTDQWAYRIILIIQFLIPIVMIVGGFILPESPRWLVRQGRAEEARKVLLLLRKDQQPADVDAEIAHLAAAEEQQKMFSAESTWLDCFKGPNLRRTAIAAGVQCLQNAQGNSFMANYSILFLQAIGMTDVYRILVLLYFTNMAASGFAFYFADKIGRRPLMFVAASVMAICMCTVAGIVTRTPTTAGQNGALACLFIWQFVQAIGWSSCVWIVTAEVPSTHLRERTVTIATVSGFIVGVLVTYINPFMQNPGYGDLGGKVGFVYGSFSVVAAVWVALFLPEMKGRSLEELDELFAKKVPTFRFGAYKLEGGEVVTEKVDEEQEVTITSKA</sequence>
<dbReference type="GeneID" id="19112754"/>
<evidence type="ECO:0000256" key="5">
    <source>
        <dbReference type="ARBA" id="ARBA00023136"/>
    </source>
</evidence>
<dbReference type="HOGENOM" id="CLU_001265_30_1_1"/>
<protein>
    <recommendedName>
        <fullName evidence="7">Major facilitator superfamily (MFS) profile domain-containing protein</fullName>
    </recommendedName>
</protein>
<proteinExistence type="inferred from homology"/>
<dbReference type="InterPro" id="IPR005828">
    <property type="entry name" value="MFS_sugar_transport-like"/>
</dbReference>
<keyword evidence="9" id="KW-1185">Reference proteome</keyword>
<dbReference type="InterPro" id="IPR036259">
    <property type="entry name" value="MFS_trans_sf"/>
</dbReference>
<dbReference type="Gene3D" id="1.20.1250.20">
    <property type="entry name" value="MFS general substrate transporter like domains"/>
    <property type="match status" value="1"/>
</dbReference>
<dbReference type="Proteomes" id="UP000011761">
    <property type="component" value="Unassembled WGS sequence"/>
</dbReference>
<evidence type="ECO:0000256" key="3">
    <source>
        <dbReference type="ARBA" id="ARBA00022692"/>
    </source>
</evidence>
<gene>
    <name evidence="8" type="ORF">BAUCODRAFT_35650</name>
</gene>
<evidence type="ECO:0000256" key="2">
    <source>
        <dbReference type="ARBA" id="ARBA00010992"/>
    </source>
</evidence>
<keyword evidence="5 6" id="KW-0472">Membrane</keyword>
<dbReference type="SUPFAM" id="SSF103473">
    <property type="entry name" value="MFS general substrate transporter"/>
    <property type="match status" value="1"/>
</dbReference>
<dbReference type="STRING" id="717646.M2MSE1"/>
<evidence type="ECO:0000256" key="6">
    <source>
        <dbReference type="SAM" id="Phobius"/>
    </source>
</evidence>
<dbReference type="InterPro" id="IPR005829">
    <property type="entry name" value="Sugar_transporter_CS"/>
</dbReference>
<dbReference type="AlphaFoldDB" id="M2MSE1"/>
<dbReference type="PANTHER" id="PTHR48022:SF17">
    <property type="entry name" value="HEXOSE TRANSPORTER"/>
    <property type="match status" value="1"/>
</dbReference>
<dbReference type="PROSITE" id="PS00216">
    <property type="entry name" value="SUGAR_TRANSPORT_1"/>
    <property type="match status" value="1"/>
</dbReference>